<feature type="domain" description="RING-type" evidence="9">
    <location>
        <begin position="940"/>
        <end position="1014"/>
    </location>
</feature>
<dbReference type="GO" id="GO:0009267">
    <property type="term" value="P:cellular response to starvation"/>
    <property type="evidence" value="ECO:0000318"/>
    <property type="project" value="GO_Central"/>
</dbReference>
<dbReference type="InterPro" id="IPR016902">
    <property type="entry name" value="Vps41"/>
</dbReference>
<evidence type="ECO:0000256" key="8">
    <source>
        <dbReference type="SAM" id="MobiDB-lite"/>
    </source>
</evidence>
<comment type="subcellular location">
    <subcellularLocation>
        <location evidence="1">Cytoplasmic vesicle</location>
        <location evidence="1">Clathrin-coated vesicle</location>
    </subcellularLocation>
    <subcellularLocation>
        <location evidence="2">Late endosome</location>
    </subcellularLocation>
</comment>
<dbReference type="FunCoup" id="F0ZEG0">
    <property type="interactions" value="487"/>
</dbReference>
<dbReference type="FunFam" id="1.25.40.10:FF:001482">
    <property type="entry name" value="Vacuolar protein sorting-associated protein 41"/>
    <property type="match status" value="1"/>
</dbReference>
<comment type="similarity">
    <text evidence="3 6">Belongs to the VPS41 family.</text>
</comment>
<dbReference type="InterPro" id="IPR057780">
    <property type="entry name" value="Beta-prop_Vps41"/>
</dbReference>
<dbReference type="AlphaFoldDB" id="F0ZEG0"/>
<dbReference type="InterPro" id="IPR045111">
    <property type="entry name" value="Vps41/Vps8"/>
</dbReference>
<keyword evidence="4 6" id="KW-0813">Transport</keyword>
<dbReference type="InterPro" id="IPR000547">
    <property type="entry name" value="Clathrin_H-chain/VPS_repeat"/>
</dbReference>
<evidence type="ECO:0000256" key="4">
    <source>
        <dbReference type="ARBA" id="ARBA00022448"/>
    </source>
</evidence>
<dbReference type="Gene3D" id="3.30.40.10">
    <property type="entry name" value="Zinc/RING finger domain, C3HC4 (zinc finger)"/>
    <property type="match status" value="1"/>
</dbReference>
<name>F0ZEG0_DICPU</name>
<dbReference type="SUPFAM" id="SSF50978">
    <property type="entry name" value="WD40 repeat-like"/>
    <property type="match status" value="1"/>
</dbReference>
<dbReference type="GO" id="GO:0030897">
    <property type="term" value="C:HOPS complex"/>
    <property type="evidence" value="ECO:0000318"/>
    <property type="project" value="GO_Central"/>
</dbReference>
<evidence type="ECO:0000256" key="7">
    <source>
        <dbReference type="PROSITE-ProRule" id="PRU01006"/>
    </source>
</evidence>
<evidence type="ECO:0000256" key="6">
    <source>
        <dbReference type="PIRNR" id="PIRNR028921"/>
    </source>
</evidence>
<accession>F0ZEG0</accession>
<protein>
    <recommendedName>
        <fullName evidence="9">RING-type domain-containing protein</fullName>
    </recommendedName>
</protein>
<evidence type="ECO:0000313" key="11">
    <source>
        <dbReference type="Proteomes" id="UP000001064"/>
    </source>
</evidence>
<evidence type="ECO:0000259" key="9">
    <source>
        <dbReference type="SMART" id="SM00184"/>
    </source>
</evidence>
<dbReference type="InterPro" id="IPR036322">
    <property type="entry name" value="WD40_repeat_dom_sf"/>
</dbReference>
<reference evidence="11" key="1">
    <citation type="journal article" date="2011" name="Genome Biol.">
        <title>Comparative genomics of the social amoebae Dictyostelium discoideum and Dictyostelium purpureum.</title>
        <authorList>
            <consortium name="US DOE Joint Genome Institute (JGI-PGF)"/>
            <person name="Sucgang R."/>
            <person name="Kuo A."/>
            <person name="Tian X."/>
            <person name="Salerno W."/>
            <person name="Parikh A."/>
            <person name="Feasley C.L."/>
            <person name="Dalin E."/>
            <person name="Tu H."/>
            <person name="Huang E."/>
            <person name="Barry K."/>
            <person name="Lindquist E."/>
            <person name="Shapiro H."/>
            <person name="Bruce D."/>
            <person name="Schmutz J."/>
            <person name="Salamov A."/>
            <person name="Fey P."/>
            <person name="Gaudet P."/>
            <person name="Anjard C."/>
            <person name="Babu M.M."/>
            <person name="Basu S."/>
            <person name="Bushmanova Y."/>
            <person name="van der Wel H."/>
            <person name="Katoh-Kurasawa M."/>
            <person name="Dinh C."/>
            <person name="Coutinho P.M."/>
            <person name="Saito T."/>
            <person name="Elias M."/>
            <person name="Schaap P."/>
            <person name="Kay R.R."/>
            <person name="Henrissat B."/>
            <person name="Eichinger L."/>
            <person name="Rivero F."/>
            <person name="Putnam N.H."/>
            <person name="West C.M."/>
            <person name="Loomis W.F."/>
            <person name="Chisholm R.L."/>
            <person name="Shaulsky G."/>
            <person name="Strassmann J.E."/>
            <person name="Queller D.C."/>
            <person name="Kuspa A."/>
            <person name="Grigoriev I.V."/>
        </authorList>
    </citation>
    <scope>NUCLEOTIDE SEQUENCE [LARGE SCALE GENOMIC DNA]</scope>
    <source>
        <strain evidence="11">QSDP1</strain>
    </source>
</reference>
<evidence type="ECO:0000256" key="1">
    <source>
        <dbReference type="ARBA" id="ARBA00004132"/>
    </source>
</evidence>
<feature type="compositionally biased region" description="Low complexity" evidence="8">
    <location>
        <begin position="101"/>
        <end position="111"/>
    </location>
</feature>
<dbReference type="VEuPathDB" id="AmoebaDB:DICPUDRAFT_149700"/>
<dbReference type="Pfam" id="PF23556">
    <property type="entry name" value="TPR_Vps41"/>
    <property type="match status" value="1"/>
</dbReference>
<feature type="compositionally biased region" description="Polar residues" evidence="8">
    <location>
        <begin position="410"/>
        <end position="439"/>
    </location>
</feature>
<feature type="compositionally biased region" description="Acidic residues" evidence="8">
    <location>
        <begin position="123"/>
        <end position="137"/>
    </location>
</feature>
<dbReference type="SMART" id="SM00299">
    <property type="entry name" value="CLH"/>
    <property type="match status" value="1"/>
</dbReference>
<dbReference type="PANTHER" id="PTHR12616:SF1">
    <property type="entry name" value="VACUOLAR PROTEIN SORTING-ASSOCIATED PROTEIN 41 HOMOLOG"/>
    <property type="match status" value="1"/>
</dbReference>
<feature type="compositionally biased region" description="Polar residues" evidence="8">
    <location>
        <begin position="980"/>
        <end position="995"/>
    </location>
</feature>
<gene>
    <name evidence="10" type="ORF">DICPUDRAFT_149700</name>
</gene>
<dbReference type="PROSITE" id="PS50236">
    <property type="entry name" value="CHCR"/>
    <property type="match status" value="1"/>
</dbReference>
<feature type="region of interest" description="Disordered" evidence="8">
    <location>
        <begin position="21"/>
        <end position="137"/>
    </location>
</feature>
<keyword evidence="5 6" id="KW-0653">Protein transport</keyword>
<organism evidence="10 11">
    <name type="scientific">Dictyostelium purpureum</name>
    <name type="common">Slime mold</name>
    <dbReference type="NCBI Taxonomy" id="5786"/>
    <lineage>
        <taxon>Eukaryota</taxon>
        <taxon>Amoebozoa</taxon>
        <taxon>Evosea</taxon>
        <taxon>Eumycetozoa</taxon>
        <taxon>Dictyostelia</taxon>
        <taxon>Dictyosteliales</taxon>
        <taxon>Dictyosteliaceae</taxon>
        <taxon>Dictyostelium</taxon>
    </lineage>
</organism>
<dbReference type="Gene3D" id="1.25.40.10">
    <property type="entry name" value="Tetratricopeptide repeat domain"/>
    <property type="match status" value="1"/>
</dbReference>
<dbReference type="FunFam" id="2.130.10.10:FF:002088">
    <property type="entry name" value="Vacuolar protein sorting-associated protein 41"/>
    <property type="match status" value="1"/>
</dbReference>
<feature type="region of interest" description="Disordered" evidence="8">
    <location>
        <begin position="980"/>
        <end position="1002"/>
    </location>
</feature>
<feature type="region of interest" description="Disordered" evidence="8">
    <location>
        <begin position="410"/>
        <end position="444"/>
    </location>
</feature>
<dbReference type="InterPro" id="IPR015943">
    <property type="entry name" value="WD40/YVTN_repeat-like_dom_sf"/>
</dbReference>
<dbReference type="GO" id="GO:0005794">
    <property type="term" value="C:Golgi apparatus"/>
    <property type="evidence" value="ECO:0007669"/>
    <property type="project" value="UniProtKB-SubCell"/>
</dbReference>
<dbReference type="STRING" id="5786.F0ZEG0"/>
<dbReference type="GO" id="GO:0005770">
    <property type="term" value="C:late endosome"/>
    <property type="evidence" value="ECO:0000318"/>
    <property type="project" value="GO_Central"/>
</dbReference>
<proteinExistence type="inferred from homology"/>
<dbReference type="OMA" id="PQLVWQD"/>
<feature type="compositionally biased region" description="Acidic residues" evidence="8">
    <location>
        <begin position="71"/>
        <end position="100"/>
    </location>
</feature>
<evidence type="ECO:0000256" key="5">
    <source>
        <dbReference type="ARBA" id="ARBA00022927"/>
    </source>
</evidence>
<dbReference type="Proteomes" id="UP000001064">
    <property type="component" value="Unassembled WGS sequence"/>
</dbReference>
<dbReference type="EMBL" id="GL870993">
    <property type="protein sequence ID" value="EGC37705.1"/>
    <property type="molecule type" value="Genomic_DNA"/>
</dbReference>
<dbReference type="KEGG" id="dpp:DICPUDRAFT_149700"/>
<dbReference type="InParanoid" id="F0ZEG0"/>
<dbReference type="OrthoDB" id="244107at2759"/>
<dbReference type="GO" id="GO:0006623">
    <property type="term" value="P:protein targeting to vacuole"/>
    <property type="evidence" value="ECO:0000318"/>
    <property type="project" value="GO_Central"/>
</dbReference>
<dbReference type="PANTHER" id="PTHR12616">
    <property type="entry name" value="VACUOLAR PROTEIN SORTING VPS41"/>
    <property type="match status" value="1"/>
</dbReference>
<dbReference type="InterPro" id="IPR013083">
    <property type="entry name" value="Znf_RING/FYVE/PHD"/>
</dbReference>
<dbReference type="GO" id="GO:0034058">
    <property type="term" value="P:endosomal vesicle fusion"/>
    <property type="evidence" value="ECO:0000318"/>
    <property type="project" value="GO_Central"/>
</dbReference>
<dbReference type="Gene3D" id="2.130.10.10">
    <property type="entry name" value="YVTN repeat-like/Quinoprotein amine dehydrogenase"/>
    <property type="match status" value="1"/>
</dbReference>
<dbReference type="eggNOG" id="KOG2066">
    <property type="taxonomic scope" value="Eukaryota"/>
</dbReference>
<dbReference type="PIRSF" id="PIRSF028921">
    <property type="entry name" value="VPS41"/>
    <property type="match status" value="1"/>
</dbReference>
<feature type="compositionally biased region" description="Low complexity" evidence="8">
    <location>
        <begin position="52"/>
        <end position="68"/>
    </location>
</feature>
<dbReference type="GO" id="GO:0016236">
    <property type="term" value="P:macroautophagy"/>
    <property type="evidence" value="ECO:0000318"/>
    <property type="project" value="GO_Central"/>
</dbReference>
<dbReference type="Pfam" id="PF23411">
    <property type="entry name" value="Beta-prop_Vps41"/>
    <property type="match status" value="1"/>
</dbReference>
<dbReference type="GeneID" id="10499377"/>
<dbReference type="InterPro" id="IPR011990">
    <property type="entry name" value="TPR-like_helical_dom_sf"/>
</dbReference>
<dbReference type="GO" id="GO:0030136">
    <property type="term" value="C:clathrin-coated vesicle"/>
    <property type="evidence" value="ECO:0007669"/>
    <property type="project" value="UniProtKB-SubCell"/>
</dbReference>
<sequence length="1031" mass="118260">MSNRYIDENGIEYEYEEVEVEVDEDGNEIDPPQYGSETIVIPNGTNFLDLPTTTKTYTNNYSYNNTHNIEPEEEEVEEEEEEEEEVEEEEEEGEEEEPNGEENGNNQQNYHNKQHKQHHRNSDDDDDEVEFEEDESRVDEIEPILKYNRLGHGITEILKKDSASCMAIHPKFLVLGTHWGSVTIHDFDGNEIKRYDTQNSTITEIVIDPKGDYIASCSEDGKVVINPFDKSGEQFIYNYTRPITAIALDPEFASKNTRQFVSGGKQGQLILNSKGWFRSKETIIHSGEGPIYAIKWCGIFIAWANDQGVKIYDTSTNTRIAHIPRKDGSPRGELYRCCLCWEKPNQLIIGWAKNVEVIQITEKVDMSTGSTIKIAQIMNQFQTKYWISGIAPFAEELVILGYNDATTIEGSDDPTSSSATPKVLNTSGSTSPNNITGAWNQGRVDSASKPSIHIVSRKTNSSITTDNLNVNGYQHYKATDYRLDYNTDESIFYIVCPKDVVAAKPRNLDDHLTWLMEKLKYDEALDIVEKDMKTIKSLPAARVREVGEKYIDYLLEKKDIRKAASLCPKICQRDPELWEKWIFRFLKLGGLQPLCPYIPIGNPSLSCAIYEMFLNHFLQNDPDSFLKTVTEWPSSLYNIQAIIAAVEDKHSRQPNDTIMIALAQLYTYDNNMEKTLDIYLKLKRGNVFELLNRFPNLYNSIQNKISLFIDYNQQEAIKLLVANTDKIPIPIVVNQLNDKREYLHRYLHTLFLKDAHIAHDHHEKQIQLYAEFEPTLLLSFLKNSGHYSLERALEECSKKQLYEEMVYLLGRIGNSKEALNLILDKLHRIKDAVEFVEQQKDEELWEYLIKKSMNNSSYISELLENIGSNVDPIKLIRLIPEKMEIEDLRDRLVKILSDYNLQMSLREGCREILKSDCVNLEEALVDSLRMGRVVEEQTKCATCSQPIILPRPDSPIVLYFCSHTYHSRCLKTNNDLNTSSPNSIQAQKQLPQGQQSSSHHHSNLEISFGNCPICVQSTQIKLAKNSRKLGQ</sequence>
<evidence type="ECO:0000256" key="2">
    <source>
        <dbReference type="ARBA" id="ARBA00004603"/>
    </source>
</evidence>
<dbReference type="InterPro" id="IPR001841">
    <property type="entry name" value="Znf_RING"/>
</dbReference>
<evidence type="ECO:0000313" key="10">
    <source>
        <dbReference type="EMBL" id="EGC37705.1"/>
    </source>
</evidence>
<feature type="repeat" description="CHCR" evidence="7">
    <location>
        <begin position="717"/>
        <end position="861"/>
    </location>
</feature>
<dbReference type="RefSeq" id="XP_003285809.1">
    <property type="nucleotide sequence ID" value="XM_003285761.1"/>
</dbReference>
<dbReference type="SMART" id="SM00184">
    <property type="entry name" value="RING"/>
    <property type="match status" value="1"/>
</dbReference>
<evidence type="ECO:0000256" key="3">
    <source>
        <dbReference type="ARBA" id="ARBA00009582"/>
    </source>
</evidence>
<keyword evidence="11" id="KW-1185">Reference proteome</keyword>